<reference evidence="2" key="2">
    <citation type="submission" date="2021-08" db="EMBL/GenBank/DDBJ databases">
        <authorList>
            <person name="Dalcin Martins P."/>
        </authorList>
    </citation>
    <scope>NUCLEOTIDE SEQUENCE</scope>
    <source>
        <strain evidence="2">MAG_39</strain>
    </source>
</reference>
<dbReference type="EMBL" id="JAIOIV010000086">
    <property type="protein sequence ID" value="MBZ0156719.1"/>
    <property type="molecule type" value="Genomic_DNA"/>
</dbReference>
<keyword evidence="1" id="KW-0472">Membrane</keyword>
<keyword evidence="1" id="KW-1133">Transmembrane helix</keyword>
<gene>
    <name evidence="2" type="ORF">K8I29_10995</name>
</gene>
<dbReference type="AlphaFoldDB" id="A0A953JBY9"/>
<comment type="caution">
    <text evidence="2">The sequence shown here is derived from an EMBL/GenBank/DDBJ whole genome shotgun (WGS) entry which is preliminary data.</text>
</comment>
<proteinExistence type="predicted"/>
<evidence type="ECO:0000313" key="3">
    <source>
        <dbReference type="Proteomes" id="UP000705867"/>
    </source>
</evidence>
<evidence type="ECO:0000313" key="2">
    <source>
        <dbReference type="EMBL" id="MBZ0156719.1"/>
    </source>
</evidence>
<feature type="transmembrane region" description="Helical" evidence="1">
    <location>
        <begin position="6"/>
        <end position="32"/>
    </location>
</feature>
<keyword evidence="1" id="KW-0812">Transmembrane</keyword>
<feature type="transmembrane region" description="Helical" evidence="1">
    <location>
        <begin position="138"/>
        <end position="157"/>
    </location>
</feature>
<feature type="transmembrane region" description="Helical" evidence="1">
    <location>
        <begin position="304"/>
        <end position="324"/>
    </location>
</feature>
<sequence>MILHPAVLALFISSLLIGFMVLYAALHAARIVRWWDSRSGSELQLRLERDTYLVSTLLAYAFGFQLLSFFLYIFTADTLHSLFVGAMCAAGTLQVNGYGYPALVLKLTNFLLAGLWLIMNYTDNRAYDYPLIRKKYVFLLALVPFIVTEMAVQGLYLSGLRADIITSCCGSLFSADNNGVTSDLAALPALPLEIAFYASMGATLLLGLWFIRKGRGGYLFSLSAGTAFFVAIASLISFISLYFYEMPSHHCPFDILQKEYGFIGYPLYLALLAGGVAGMGVGVIMPFRKRESLREVVPQLQKRLAAATVALYFLFTAIVTYRMVFSDFTMR</sequence>
<feature type="transmembrane region" description="Helical" evidence="1">
    <location>
        <begin position="263"/>
        <end position="284"/>
    </location>
</feature>
<name>A0A953JBY9_9BACT</name>
<feature type="transmembrane region" description="Helical" evidence="1">
    <location>
        <begin position="98"/>
        <end position="118"/>
    </location>
</feature>
<feature type="transmembrane region" description="Helical" evidence="1">
    <location>
        <begin position="218"/>
        <end position="243"/>
    </location>
</feature>
<organism evidence="2 3">
    <name type="scientific">Candidatus Nitrobium versatile</name>
    <dbReference type="NCBI Taxonomy" id="2884831"/>
    <lineage>
        <taxon>Bacteria</taxon>
        <taxon>Pseudomonadati</taxon>
        <taxon>Nitrospirota</taxon>
        <taxon>Nitrospiria</taxon>
        <taxon>Nitrospirales</taxon>
        <taxon>Nitrospiraceae</taxon>
        <taxon>Candidatus Nitrobium</taxon>
    </lineage>
</organism>
<feature type="transmembrane region" description="Helical" evidence="1">
    <location>
        <begin position="52"/>
        <end position="74"/>
    </location>
</feature>
<dbReference type="Proteomes" id="UP000705867">
    <property type="component" value="Unassembled WGS sequence"/>
</dbReference>
<accession>A0A953JBY9</accession>
<feature type="transmembrane region" description="Helical" evidence="1">
    <location>
        <begin position="194"/>
        <end position="211"/>
    </location>
</feature>
<reference evidence="2" key="1">
    <citation type="journal article" date="2021" name="bioRxiv">
        <title>Unraveling nitrogen, sulfur and carbon metabolic pathways and microbial community transcriptional responses to substrate deprivation and toxicity stresses in a bioreactor mimicking anoxic brackish coastal sediment conditions.</title>
        <authorList>
            <person name="Martins P.D."/>
            <person name="Echeveste M.J."/>
            <person name="Arshad A."/>
            <person name="Kurth J."/>
            <person name="Ouboter H."/>
            <person name="Jetten M.S.M."/>
            <person name="Welte C.U."/>
        </authorList>
    </citation>
    <scope>NUCLEOTIDE SEQUENCE</scope>
    <source>
        <strain evidence="2">MAG_39</strain>
    </source>
</reference>
<evidence type="ECO:0000256" key="1">
    <source>
        <dbReference type="SAM" id="Phobius"/>
    </source>
</evidence>
<protein>
    <submittedName>
        <fullName evidence="2">Uncharacterized protein</fullName>
    </submittedName>
</protein>